<evidence type="ECO:0000256" key="1">
    <source>
        <dbReference type="ARBA" id="ARBA00021292"/>
    </source>
</evidence>
<gene>
    <name evidence="5" type="ORF">BN13_140014</name>
</gene>
<dbReference type="InterPro" id="IPR028098">
    <property type="entry name" value="Glyco_trans_4-like_N"/>
</dbReference>
<evidence type="ECO:0000313" key="6">
    <source>
        <dbReference type="Proteomes" id="UP000035720"/>
    </source>
</evidence>
<comment type="caution">
    <text evidence="5">The sequence shown here is derived from an EMBL/GenBank/DDBJ whole genome shotgun (WGS) entry which is preliminary data.</text>
</comment>
<proteinExistence type="predicted"/>
<evidence type="ECO:0000313" key="5">
    <source>
        <dbReference type="EMBL" id="CCI52022.1"/>
    </source>
</evidence>
<dbReference type="GO" id="GO:1901137">
    <property type="term" value="P:carbohydrate derivative biosynthetic process"/>
    <property type="evidence" value="ECO:0007669"/>
    <property type="project" value="UniProtKB-ARBA"/>
</dbReference>
<keyword evidence="6" id="KW-1185">Reference proteome</keyword>
<dbReference type="EMBL" id="CAJC01000046">
    <property type="protein sequence ID" value="CCI52022.1"/>
    <property type="molecule type" value="Genomic_DNA"/>
</dbReference>
<protein>
    <recommendedName>
        <fullName evidence="1">D-inositol 3-phosphate glycosyltransferase</fullName>
    </recommendedName>
</protein>
<name>A0A077MB27_9MICO</name>
<dbReference type="AlphaFoldDB" id="A0A077MB27"/>
<keyword evidence="2" id="KW-0328">Glycosyltransferase</keyword>
<sequence>MVPSAIAQSLQDLGHTVDVLTGFPNYPTGRLPEGWRVRPYQRDVISDDLTIHRAPLYPSHDANAVRRMANYVSFAAGASLVANTRVPQPDAWLIYSSPATAALPAMLARRGFRAPRAMIVQDLWPDSVTGSGMVDGLSGKIIGGSLGAFCRASYRSCGAIGVISPGMADVLQARGVPADKIHYTPNSVDDSFLMGAEPVDWRAEISLPEGLVFLYAGNIGPLQDLVPLVRAFAGIERAHLVIVGDGVARDAVEDAAAGMPNVHLRPAVGSAEIGRLIMGADVQVVSLQDTPLMRVTMPSKVQTSLASGRPVLVHAAGDPAELVTAAGAGWSSPPGDVEATQHVLRRILSTSVEQRLAAGQRARMLFEANFTTTAALTHLHELLDYAGRGGK</sequence>
<organism evidence="5 6">
    <name type="scientific">Nostocoides jenkinsii Ben 74</name>
    <dbReference type="NCBI Taxonomy" id="1193518"/>
    <lineage>
        <taxon>Bacteria</taxon>
        <taxon>Bacillati</taxon>
        <taxon>Actinomycetota</taxon>
        <taxon>Actinomycetes</taxon>
        <taxon>Micrococcales</taxon>
        <taxon>Intrasporangiaceae</taxon>
        <taxon>Nostocoides</taxon>
    </lineage>
</organism>
<dbReference type="PANTHER" id="PTHR45947:SF3">
    <property type="entry name" value="SULFOQUINOVOSYL TRANSFERASE SQD2"/>
    <property type="match status" value="1"/>
</dbReference>
<dbReference type="Pfam" id="PF13579">
    <property type="entry name" value="Glyco_trans_4_4"/>
    <property type="match status" value="1"/>
</dbReference>
<dbReference type="GO" id="GO:0016758">
    <property type="term" value="F:hexosyltransferase activity"/>
    <property type="evidence" value="ECO:0007669"/>
    <property type="project" value="TreeGrafter"/>
</dbReference>
<dbReference type="STRING" id="1193518.BN13_140014"/>
<keyword evidence="3 5" id="KW-0808">Transferase</keyword>
<evidence type="ECO:0000256" key="3">
    <source>
        <dbReference type="ARBA" id="ARBA00022679"/>
    </source>
</evidence>
<reference evidence="5 6" key="1">
    <citation type="journal article" date="2013" name="ISME J.">
        <title>A metabolic model for members of the genus Tetrasphaera involved in enhanced biological phosphorus removal.</title>
        <authorList>
            <person name="Kristiansen R."/>
            <person name="Nguyen H.T.T."/>
            <person name="Saunders A.M."/>
            <person name="Nielsen J.L."/>
            <person name="Wimmer R."/>
            <person name="Le V.Q."/>
            <person name="McIlroy S.J."/>
            <person name="Petrovski S."/>
            <person name="Seviour R.J."/>
            <person name="Calteau A."/>
            <person name="Nielsen K.L."/>
            <person name="Nielsen P.H."/>
        </authorList>
    </citation>
    <scope>NUCLEOTIDE SEQUENCE [LARGE SCALE GENOMIC DNA]</scope>
    <source>
        <strain evidence="5 6">Ben 74</strain>
    </source>
</reference>
<accession>A0A077MB27</accession>
<dbReference type="Proteomes" id="UP000035720">
    <property type="component" value="Unassembled WGS sequence"/>
</dbReference>
<feature type="domain" description="Glycosyltransferase subfamily 4-like N-terminal" evidence="4">
    <location>
        <begin position="5"/>
        <end position="186"/>
    </location>
</feature>
<dbReference type="Pfam" id="PF13692">
    <property type="entry name" value="Glyco_trans_1_4"/>
    <property type="match status" value="1"/>
</dbReference>
<evidence type="ECO:0000259" key="4">
    <source>
        <dbReference type="Pfam" id="PF13579"/>
    </source>
</evidence>
<dbReference type="SUPFAM" id="SSF53756">
    <property type="entry name" value="UDP-Glycosyltransferase/glycogen phosphorylase"/>
    <property type="match status" value="1"/>
</dbReference>
<evidence type="ECO:0000256" key="2">
    <source>
        <dbReference type="ARBA" id="ARBA00022676"/>
    </source>
</evidence>
<dbReference type="CDD" id="cd03794">
    <property type="entry name" value="GT4_WbuB-like"/>
    <property type="match status" value="1"/>
</dbReference>
<dbReference type="PANTHER" id="PTHR45947">
    <property type="entry name" value="SULFOQUINOVOSYL TRANSFERASE SQD2"/>
    <property type="match status" value="1"/>
</dbReference>
<dbReference type="InterPro" id="IPR050194">
    <property type="entry name" value="Glycosyltransferase_grp1"/>
</dbReference>
<dbReference type="Gene3D" id="3.40.50.2000">
    <property type="entry name" value="Glycogen Phosphorylase B"/>
    <property type="match status" value="2"/>
</dbReference>